<evidence type="ECO:0000256" key="5">
    <source>
        <dbReference type="ARBA" id="ARBA00022676"/>
    </source>
</evidence>
<reference evidence="16 17" key="1">
    <citation type="journal article" date="2018" name="Nat. Genet.">
        <title>Extensive intraspecific gene order and gene structural variations between Mo17 and other maize genomes.</title>
        <authorList>
            <person name="Sun S."/>
            <person name="Zhou Y."/>
            <person name="Chen J."/>
            <person name="Shi J."/>
            <person name="Zhao H."/>
            <person name="Zhao H."/>
            <person name="Song W."/>
            <person name="Zhang M."/>
            <person name="Cui Y."/>
            <person name="Dong X."/>
            <person name="Liu H."/>
            <person name="Ma X."/>
            <person name="Jiao Y."/>
            <person name="Wang B."/>
            <person name="Wei X."/>
            <person name="Stein J.C."/>
            <person name="Glaubitz J.C."/>
            <person name="Lu F."/>
            <person name="Yu G."/>
            <person name="Liang C."/>
            <person name="Fengler K."/>
            <person name="Li B."/>
            <person name="Rafalski A."/>
            <person name="Schnable P.S."/>
            <person name="Ware D.H."/>
            <person name="Buckler E.S."/>
            <person name="Lai J."/>
        </authorList>
    </citation>
    <scope>NUCLEOTIDE SEQUENCE [LARGE SCALE GENOMIC DNA]</scope>
    <source>
        <strain evidence="17">cv. Missouri 17</strain>
        <tissue evidence="16">Seedling</tissue>
    </source>
</reference>
<dbReference type="EMBL" id="NCVQ01001062">
    <property type="protein sequence ID" value="PWZ04061.1"/>
    <property type="molecule type" value="Genomic_DNA"/>
</dbReference>
<comment type="similarity">
    <text evidence="2">Belongs to the glycosyltransferase 48 family.</text>
</comment>
<comment type="catalytic activity">
    <reaction evidence="13">
        <text>[(1-&gt;3)-beta-D-glucosyl](n) + UDP-alpha-D-glucose = [(1-&gt;3)-beta-D-glucosyl](n+1) + UDP + H(+)</text>
        <dbReference type="Rhea" id="RHEA:21476"/>
        <dbReference type="Rhea" id="RHEA-COMP:11146"/>
        <dbReference type="Rhea" id="RHEA-COMP:14303"/>
        <dbReference type="ChEBI" id="CHEBI:15378"/>
        <dbReference type="ChEBI" id="CHEBI:37671"/>
        <dbReference type="ChEBI" id="CHEBI:58223"/>
        <dbReference type="ChEBI" id="CHEBI:58885"/>
        <dbReference type="EC" id="2.4.1.34"/>
    </reaction>
</comment>
<dbReference type="GO" id="GO:0008360">
    <property type="term" value="P:regulation of cell shape"/>
    <property type="evidence" value="ECO:0007669"/>
    <property type="project" value="UniProtKB-KW"/>
</dbReference>
<feature type="transmembrane region" description="Helical" evidence="14">
    <location>
        <begin position="236"/>
        <end position="254"/>
    </location>
</feature>
<dbReference type="Pfam" id="PF25968">
    <property type="entry name" value="CALS1"/>
    <property type="match status" value="1"/>
</dbReference>
<evidence type="ECO:0000256" key="2">
    <source>
        <dbReference type="ARBA" id="ARBA00009040"/>
    </source>
</evidence>
<protein>
    <recommendedName>
        <fullName evidence="12">1,3-beta-glucan synthase</fullName>
        <ecNumber evidence="3">2.4.1.34</ecNumber>
    </recommendedName>
    <alternativeName>
        <fullName evidence="12">1,3-beta-glucan synthase</fullName>
    </alternativeName>
</protein>
<evidence type="ECO:0000259" key="15">
    <source>
        <dbReference type="SMART" id="SM01205"/>
    </source>
</evidence>
<keyword evidence="10 14" id="KW-0472">Membrane</keyword>
<keyword evidence="9 14" id="KW-1133">Transmembrane helix</keyword>
<dbReference type="GO" id="GO:0003843">
    <property type="term" value="F:1,3-beta-D-glucan synthase activity"/>
    <property type="evidence" value="ECO:0007669"/>
    <property type="project" value="UniProtKB-EC"/>
</dbReference>
<keyword evidence="5" id="KW-0328">Glycosyltransferase</keyword>
<evidence type="ECO:0000256" key="4">
    <source>
        <dbReference type="ARBA" id="ARBA00022475"/>
    </source>
</evidence>
<dbReference type="PANTHER" id="PTHR12741">
    <property type="entry name" value="LYST-INTERACTING PROTEIN LIP5 DOPAMINE RESPONSIVE PROTEIN DRG-1"/>
    <property type="match status" value="1"/>
</dbReference>
<dbReference type="GO" id="GO:0006075">
    <property type="term" value="P:(1-&gt;3)-beta-D-glucan biosynthetic process"/>
    <property type="evidence" value="ECO:0007669"/>
    <property type="project" value="InterPro"/>
</dbReference>
<evidence type="ECO:0000256" key="8">
    <source>
        <dbReference type="ARBA" id="ARBA00022960"/>
    </source>
</evidence>
<evidence type="ECO:0000256" key="11">
    <source>
        <dbReference type="ARBA" id="ARBA00023316"/>
    </source>
</evidence>
<dbReference type="ExpressionAtlas" id="A0A3L6D8U8">
    <property type="expression patterns" value="baseline and differential"/>
</dbReference>
<feature type="transmembrane region" description="Helical" evidence="14">
    <location>
        <begin position="952"/>
        <end position="975"/>
    </location>
</feature>
<dbReference type="GO" id="GO:0000148">
    <property type="term" value="C:1,3-beta-D-glucan synthase complex"/>
    <property type="evidence" value="ECO:0007669"/>
    <property type="project" value="InterPro"/>
</dbReference>
<dbReference type="PANTHER" id="PTHR12741:SF90">
    <property type="entry name" value="1,3-BETA-GLUCAN SYNTHASE"/>
    <property type="match status" value="1"/>
</dbReference>
<accession>A0A3L6D8U8</accession>
<feature type="transmembrane region" description="Helical" evidence="14">
    <location>
        <begin position="1035"/>
        <end position="1055"/>
    </location>
</feature>
<evidence type="ECO:0000256" key="10">
    <source>
        <dbReference type="ARBA" id="ARBA00023136"/>
    </source>
</evidence>
<keyword evidence="7 14" id="KW-0812">Transmembrane</keyword>
<evidence type="ECO:0000256" key="6">
    <source>
        <dbReference type="ARBA" id="ARBA00022679"/>
    </source>
</evidence>
<dbReference type="InterPro" id="IPR026899">
    <property type="entry name" value="FKS1-like_dom1"/>
</dbReference>
<dbReference type="EC" id="2.4.1.34" evidence="3"/>
<dbReference type="InterPro" id="IPR003440">
    <property type="entry name" value="Glyco_trans_48_dom"/>
</dbReference>
<evidence type="ECO:0000256" key="7">
    <source>
        <dbReference type="ARBA" id="ARBA00022692"/>
    </source>
</evidence>
<evidence type="ECO:0000313" key="16">
    <source>
        <dbReference type="EMBL" id="PWZ04061.1"/>
    </source>
</evidence>
<evidence type="ECO:0000256" key="1">
    <source>
        <dbReference type="ARBA" id="ARBA00004651"/>
    </source>
</evidence>
<evidence type="ECO:0000256" key="9">
    <source>
        <dbReference type="ARBA" id="ARBA00022989"/>
    </source>
</evidence>
<sequence length="1122" mass="129677">MATELHRILEGFIDTATGRPANPAVHGENAFLVRVVTPICDVIRAEAESSRDGKAPHAAWRNYDDINEYFWRRDVFDRLGWPMEQSRQFFRTPPDRSRVRKTGFVEVRSFWNIYRSFDGGSCCFSTCKLQQSWRGRAPSGRGMICSLPVAQSPRTHRGHNGQWSSAADSRMRSFLYAAAAFVIPEVLAIVLFIVPWVRNALEKTNWKICYALTWWFQSRSFVGRGLREGTFDNVKYSIFWVLLLAVKFAFSYFLQIRPLVKPTKEIYNLNGIQYTWHEFFGQSNRFAVFVLWLPVVLIYLMDIQIWYAIFSSLSGAFVGLFAHLGEIRDMKQLRLRFQFFASAMSFNIMPEEQAVIEVYDSAKHMLLEIIKEGTEEHGIVTQLFSDFDGSMKMEKFTVEYKMTELHNIHTRLVALLVLILKPTKDVTKIVNALQTLYDVVVRDFQAEKRSMEQLRSEGLAQSRPTRLLFVDAVVLPEEDNATFYSKDSMINVPQNLEARRRIAFFQQFIVYNIPRATQVEKMMSFSVLTPYYKEEIYPDEWEYFVERMKREGMSDINELYSEKERLRDLRHWVSYRGQTLSRTTGSRELATMGSSRIGSSRHDGVAGGSGYYSRASSSHALSRASSSVSSLFKGSEYGTVLMKYTYVVACQVYGQQKAKNDPNAFEILELMKNYEALRVAYVDERQINGNEKEFFSVLVKYDQQLQREVEIYRVKLPGELKIGEGKPENQNHALIFTRGDAVQTIDMNQDNYFEEALKMRNLLEEFNRYYGIRKPKILGVREHVFTGSVSSLAWFMSAQETSFVTLGQRVLADPLKVRMHYGHPDVFDRLCLGAVLNQQFVIQLGLFTALPMIIENSLEHGFLTVCGFHENAATVCICFLHILHGNKDTHYGRTILHGGAKYRATGRGFVVEHKKFAENYRLYARSHFIKAIELGVILTLYASYGSASGNTLVYILLTLSSWFLVSSWILAPFIFNPSGFDWLKNFNDFEDFLNWIWFRGGISVQSDQSWEKWWEDETDHLRTTEFTKFQFVDTFTSLLAFLPTGWGIISIALVFKPYLRDLRWKCKQGSCSMKLSAGDFTFLKSLLAKRHMCFELKHIPTDHFQRSQIHNYSNGHGKGRSQ</sequence>
<dbReference type="InterPro" id="IPR058851">
    <property type="entry name" value="CALS1_helical"/>
</dbReference>
<feature type="domain" description="1,3-beta-glucan synthase component FKS1-like" evidence="15">
    <location>
        <begin position="1"/>
        <end position="84"/>
    </location>
</feature>
<comment type="subcellular location">
    <subcellularLocation>
        <location evidence="1">Cell membrane</location>
        <topology evidence="1">Multi-pass membrane protein</topology>
    </subcellularLocation>
</comment>
<evidence type="ECO:0000313" key="17">
    <source>
        <dbReference type="Proteomes" id="UP000251960"/>
    </source>
</evidence>
<comment type="caution">
    <text evidence="16">The sequence shown here is derived from an EMBL/GenBank/DDBJ whole genome shotgun (WGS) entry which is preliminary data.</text>
</comment>
<organism evidence="16 17">
    <name type="scientific">Zea mays</name>
    <name type="common">Maize</name>
    <dbReference type="NCBI Taxonomy" id="4577"/>
    <lineage>
        <taxon>Eukaryota</taxon>
        <taxon>Viridiplantae</taxon>
        <taxon>Streptophyta</taxon>
        <taxon>Embryophyta</taxon>
        <taxon>Tracheophyta</taxon>
        <taxon>Spermatophyta</taxon>
        <taxon>Magnoliopsida</taxon>
        <taxon>Liliopsida</taxon>
        <taxon>Poales</taxon>
        <taxon>Poaceae</taxon>
        <taxon>PACMAD clade</taxon>
        <taxon>Panicoideae</taxon>
        <taxon>Andropogonodae</taxon>
        <taxon>Andropogoneae</taxon>
        <taxon>Tripsacinae</taxon>
        <taxon>Zea</taxon>
    </lineage>
</organism>
<evidence type="ECO:0000256" key="3">
    <source>
        <dbReference type="ARBA" id="ARBA00012589"/>
    </source>
</evidence>
<dbReference type="SMART" id="SM01205">
    <property type="entry name" value="FKS1_dom1"/>
    <property type="match status" value="1"/>
</dbReference>
<keyword evidence="8" id="KW-0133">Cell shape</keyword>
<dbReference type="Pfam" id="PF02364">
    <property type="entry name" value="Glucan_synthase"/>
    <property type="match status" value="3"/>
</dbReference>
<evidence type="ECO:0000256" key="13">
    <source>
        <dbReference type="ARBA" id="ARBA00047777"/>
    </source>
</evidence>
<evidence type="ECO:0000256" key="12">
    <source>
        <dbReference type="ARBA" id="ARBA00032165"/>
    </source>
</evidence>
<gene>
    <name evidence="16" type="primary">CALS11_2</name>
    <name evidence="16" type="ORF">Zm00014a_014706</name>
</gene>
<keyword evidence="6" id="KW-0808">Transferase</keyword>
<name>A0A3L6D8U8_MAIZE</name>
<dbReference type="Pfam" id="PF14288">
    <property type="entry name" value="FKS1_dom1"/>
    <property type="match status" value="1"/>
</dbReference>
<feature type="transmembrane region" description="Helical" evidence="14">
    <location>
        <begin position="283"/>
        <end position="300"/>
    </location>
</feature>
<proteinExistence type="inferred from homology"/>
<keyword evidence="4" id="KW-1003">Cell membrane</keyword>
<evidence type="ECO:0000256" key="14">
    <source>
        <dbReference type="SAM" id="Phobius"/>
    </source>
</evidence>
<dbReference type="AlphaFoldDB" id="A0A3L6D8U8"/>
<feature type="transmembrane region" description="Helical" evidence="14">
    <location>
        <begin position="174"/>
        <end position="197"/>
    </location>
</feature>
<dbReference type="Proteomes" id="UP000251960">
    <property type="component" value="Unassembled WGS sequence"/>
</dbReference>
<dbReference type="GO" id="GO:0016020">
    <property type="term" value="C:membrane"/>
    <property type="evidence" value="ECO:0007669"/>
    <property type="project" value="UniProtKB-SubCell"/>
</dbReference>
<keyword evidence="11" id="KW-0961">Cell wall biogenesis/degradation</keyword>